<evidence type="ECO:0000259" key="1">
    <source>
        <dbReference type="Pfam" id="PF13173"/>
    </source>
</evidence>
<dbReference type="PANTHER" id="PTHR33295:SF18">
    <property type="entry name" value="AAA+ ATPASE DOMAIN-CONTAINING PROTEIN"/>
    <property type="match status" value="1"/>
</dbReference>
<dbReference type="InterPro" id="IPR025420">
    <property type="entry name" value="DUF4143"/>
</dbReference>
<dbReference type="EMBL" id="JAUSWP010000010">
    <property type="protein sequence ID" value="MDQ0568116.1"/>
    <property type="molecule type" value="Genomic_DNA"/>
</dbReference>
<feature type="domain" description="DUF4143" evidence="2">
    <location>
        <begin position="211"/>
        <end position="371"/>
    </location>
</feature>
<dbReference type="InterPro" id="IPR027417">
    <property type="entry name" value="P-loop_NTPase"/>
</dbReference>
<dbReference type="Proteomes" id="UP001236620">
    <property type="component" value="Unassembled WGS sequence"/>
</dbReference>
<dbReference type="InterPro" id="IPR041682">
    <property type="entry name" value="AAA_14"/>
</dbReference>
<organism evidence="3 4">
    <name type="scientific">Mycoplasma yeatsii</name>
    <dbReference type="NCBI Taxonomy" id="51365"/>
    <lineage>
        <taxon>Bacteria</taxon>
        <taxon>Bacillati</taxon>
        <taxon>Mycoplasmatota</taxon>
        <taxon>Mollicutes</taxon>
        <taxon>Mycoplasmataceae</taxon>
        <taxon>Mycoplasma</taxon>
    </lineage>
</organism>
<protein>
    <submittedName>
        <fullName evidence="3">AAA+ superfamily ATPase</fullName>
    </submittedName>
</protein>
<dbReference type="PANTHER" id="PTHR33295">
    <property type="entry name" value="ATPASE"/>
    <property type="match status" value="1"/>
</dbReference>
<proteinExistence type="predicted"/>
<sequence length="431" mass="50736">MNIIRNEYLDKLISKKHNGRVKIITGIRRCGKSYLLFNLFKNHLIENGVDQTQILTMNLDDIANVKYHNPIELYKYFLDKISNKDIQYYVFIDEIQNCKSIKNPYVEQDDQLINFTGVLIGLMLHENVDIYVTGSNSKMLSSEIVTEFRDRGDEIKVNPLTFKEIYNSKQVDNFDLKTYFIYGGMPFVYKIESNTEKAKYLQNLFTTTYIRDILDRYKINNEHLILETLLNFISSNIGSLTNPNKLSNRFLSESKIKINANTVSKYIEYFKEAYIISKAKRYDVKGAKYFSTPLKYYFTDIGLRNAWLNFSDLDRSHIMENIVYNELKARGFNVDVGYVTYDQKTDKSRNVYNLEIDFIANLIDTKYYIQVALNLDEPDKKEQEIRPLLQVKDNYKKIVIVYDDIFKHYDSNGILYVGLKEFLLDVDVFNV</sequence>
<dbReference type="RefSeq" id="WP_307445584.1">
    <property type="nucleotide sequence ID" value="NZ_JAUSWP010000010.1"/>
</dbReference>
<accession>A0ABU0NF92</accession>
<evidence type="ECO:0000313" key="4">
    <source>
        <dbReference type="Proteomes" id="UP001236620"/>
    </source>
</evidence>
<comment type="caution">
    <text evidence="3">The sequence shown here is derived from an EMBL/GenBank/DDBJ whole genome shotgun (WGS) entry which is preliminary data.</text>
</comment>
<dbReference type="Pfam" id="PF13635">
    <property type="entry name" value="DUF4143"/>
    <property type="match status" value="1"/>
</dbReference>
<dbReference type="Pfam" id="PF13173">
    <property type="entry name" value="AAA_14"/>
    <property type="match status" value="1"/>
</dbReference>
<keyword evidence="4" id="KW-1185">Reference proteome</keyword>
<gene>
    <name evidence="3" type="ORF">J2Z63_000766</name>
</gene>
<reference evidence="3" key="1">
    <citation type="submission" date="2023-07" db="EMBL/GenBank/DDBJ databases">
        <title>Genomic Encyclopedia of Type Strains, Phase IV (KMG-IV): sequencing the most valuable type-strain genomes for metagenomic binning, comparative biology and taxonomic classification.</title>
        <authorList>
            <person name="Goeker M."/>
        </authorList>
    </citation>
    <scope>NUCLEOTIDE SEQUENCE [LARGE SCALE GENOMIC DNA]</scope>
    <source>
        <strain evidence="3">DSM 22019</strain>
    </source>
</reference>
<name>A0ABU0NF92_9MOLU</name>
<dbReference type="SUPFAM" id="SSF52540">
    <property type="entry name" value="P-loop containing nucleoside triphosphate hydrolases"/>
    <property type="match status" value="1"/>
</dbReference>
<feature type="domain" description="AAA" evidence="1">
    <location>
        <begin position="20"/>
        <end position="165"/>
    </location>
</feature>
<evidence type="ECO:0000313" key="3">
    <source>
        <dbReference type="EMBL" id="MDQ0568116.1"/>
    </source>
</evidence>
<evidence type="ECO:0000259" key="2">
    <source>
        <dbReference type="Pfam" id="PF13635"/>
    </source>
</evidence>